<dbReference type="STRING" id="1396821.SAMN05444515_11628"/>
<dbReference type="Pfam" id="PF09720">
    <property type="entry name" value="Unstab_antitox"/>
    <property type="match status" value="1"/>
</dbReference>
<dbReference type="EMBL" id="FOAA01000016">
    <property type="protein sequence ID" value="SEL42953.1"/>
    <property type="molecule type" value="Genomic_DNA"/>
</dbReference>
<dbReference type="NCBIfam" id="TIGR02574">
    <property type="entry name" value="stabl_TIGR02574"/>
    <property type="match status" value="1"/>
</dbReference>
<evidence type="ECO:0000313" key="2">
    <source>
        <dbReference type="Proteomes" id="UP000199256"/>
    </source>
</evidence>
<sequence length="79" mass="9142">MTAEPLQRVRSEALALSEAERAELAHDLIKSLDAPRDNGVEDAWEREISRRIGEIDSGQAELVERSEFRRRIRERIERG</sequence>
<gene>
    <name evidence="1" type="ORF">SAMN05444515_11628</name>
</gene>
<proteinExistence type="predicted"/>
<dbReference type="InterPro" id="IPR013406">
    <property type="entry name" value="CHP02574_addiction_mod"/>
</dbReference>
<name>A0A1H7Q4M5_9GAMM</name>
<dbReference type="Proteomes" id="UP000199256">
    <property type="component" value="Unassembled WGS sequence"/>
</dbReference>
<keyword evidence="2" id="KW-1185">Reference proteome</keyword>
<dbReference type="RefSeq" id="WP_090254943.1">
    <property type="nucleotide sequence ID" value="NZ_FOAA01000016.1"/>
</dbReference>
<reference evidence="2" key="1">
    <citation type="submission" date="2016-10" db="EMBL/GenBank/DDBJ databases">
        <authorList>
            <person name="Varghese N."/>
            <person name="Submissions S."/>
        </authorList>
    </citation>
    <scope>NUCLEOTIDE SEQUENCE [LARGE SCALE GENOMIC DNA]</scope>
    <source>
        <strain evidence="2">DSM 241</strain>
    </source>
</reference>
<accession>A0A1H7Q4M5</accession>
<dbReference type="AlphaFoldDB" id="A0A1H7Q4M5"/>
<evidence type="ECO:0000313" key="1">
    <source>
        <dbReference type="EMBL" id="SEL42953.1"/>
    </source>
</evidence>
<dbReference type="OrthoDB" id="5797254at2"/>
<organism evidence="1 2">
    <name type="scientific">Ectothiorhodospira marina</name>
    <dbReference type="NCBI Taxonomy" id="1396821"/>
    <lineage>
        <taxon>Bacteria</taxon>
        <taxon>Pseudomonadati</taxon>
        <taxon>Pseudomonadota</taxon>
        <taxon>Gammaproteobacteria</taxon>
        <taxon>Chromatiales</taxon>
        <taxon>Ectothiorhodospiraceae</taxon>
        <taxon>Ectothiorhodospira</taxon>
    </lineage>
</organism>
<protein>
    <submittedName>
        <fullName evidence="1">Putative addiction module component, TIGR02574 family</fullName>
    </submittedName>
</protein>